<dbReference type="Pfam" id="PF04055">
    <property type="entry name" value="Radical_SAM"/>
    <property type="match status" value="1"/>
</dbReference>
<dbReference type="InterPro" id="IPR024521">
    <property type="entry name" value="ArsS-like_C"/>
</dbReference>
<protein>
    <recommendedName>
        <fullName evidence="8">DUF3641 domain-containing protein</fullName>
    </recommendedName>
</protein>
<dbReference type="PANTHER" id="PTHR43728">
    <property type="entry name" value="SLR0304 PROTEIN"/>
    <property type="match status" value="1"/>
</dbReference>
<feature type="domain" description="Arsenosugar biosynthesis radical SAM protein ArsS-like C-terminal" evidence="6">
    <location>
        <begin position="317"/>
        <end position="464"/>
    </location>
</feature>
<evidence type="ECO:0000259" key="6">
    <source>
        <dbReference type="Pfam" id="PF12345"/>
    </source>
</evidence>
<evidence type="ECO:0000256" key="2">
    <source>
        <dbReference type="ARBA" id="ARBA00022723"/>
    </source>
</evidence>
<name>A0A6V1UUT3_HETAK</name>
<dbReference type="EMBL" id="HBIU01047367">
    <property type="protein sequence ID" value="CAE0642344.1"/>
    <property type="molecule type" value="Transcribed_RNA"/>
</dbReference>
<dbReference type="InterPro" id="IPR007197">
    <property type="entry name" value="rSAM"/>
</dbReference>
<dbReference type="CDD" id="cd01335">
    <property type="entry name" value="Radical_SAM"/>
    <property type="match status" value="1"/>
</dbReference>
<dbReference type="Gene3D" id="3.20.20.70">
    <property type="entry name" value="Aldolase class I"/>
    <property type="match status" value="1"/>
</dbReference>
<dbReference type="AlphaFoldDB" id="A0A6V1UUT3"/>
<dbReference type="PANTHER" id="PTHR43728:SF1">
    <property type="entry name" value="FE-S OXIDOREDUCTASE"/>
    <property type="match status" value="1"/>
</dbReference>
<evidence type="ECO:0000259" key="5">
    <source>
        <dbReference type="Pfam" id="PF04055"/>
    </source>
</evidence>
<reference evidence="7" key="1">
    <citation type="submission" date="2021-01" db="EMBL/GenBank/DDBJ databases">
        <authorList>
            <person name="Corre E."/>
            <person name="Pelletier E."/>
            <person name="Niang G."/>
            <person name="Scheremetjew M."/>
            <person name="Finn R."/>
            <person name="Kale V."/>
            <person name="Holt S."/>
            <person name="Cochrane G."/>
            <person name="Meng A."/>
            <person name="Brown T."/>
            <person name="Cohen L."/>
        </authorList>
    </citation>
    <scope>NUCLEOTIDE SEQUENCE</scope>
    <source>
        <strain evidence="7">CCMP3107</strain>
    </source>
</reference>
<dbReference type="NCBIfam" id="TIGR04167">
    <property type="entry name" value="rSAM_SeCys"/>
    <property type="match status" value="1"/>
</dbReference>
<dbReference type="GO" id="GO:0051536">
    <property type="term" value="F:iron-sulfur cluster binding"/>
    <property type="evidence" value="ECO:0007669"/>
    <property type="project" value="UniProtKB-KW"/>
</dbReference>
<dbReference type="SFLD" id="SFLDS00029">
    <property type="entry name" value="Radical_SAM"/>
    <property type="match status" value="1"/>
</dbReference>
<proteinExistence type="predicted"/>
<keyword evidence="3" id="KW-0408">Iron</keyword>
<dbReference type="InterPro" id="IPR026351">
    <property type="entry name" value="rSAM_ArsS-like"/>
</dbReference>
<feature type="domain" description="Radical SAM core" evidence="5">
    <location>
        <begin position="161"/>
        <end position="299"/>
    </location>
</feature>
<dbReference type="SUPFAM" id="SSF102114">
    <property type="entry name" value="Radical SAM enzymes"/>
    <property type="match status" value="1"/>
</dbReference>
<evidence type="ECO:0008006" key="8">
    <source>
        <dbReference type="Google" id="ProtNLM"/>
    </source>
</evidence>
<dbReference type="InterPro" id="IPR013785">
    <property type="entry name" value="Aldolase_TIM"/>
</dbReference>
<dbReference type="InterPro" id="IPR058240">
    <property type="entry name" value="rSAM_sf"/>
</dbReference>
<keyword evidence="2" id="KW-0479">Metal-binding</keyword>
<sequence length="466" mass="50803">MMSLKKALIMSGTLMSTQIAVARGFQLSGGAFPLFLRGAAQARCGPRLFSTNPPTPVNVADIKLPKPKRKAKVPDFVQGLEERTKGSLIPETLKAMETDEEFQLTAKALREKGQARMTKEEAVRRRRALDRLGVPSFHEFLAAQSPPLAVPRAAPAVLQLNVGLHCNQACAHCHVESSPKRTEAMSQEVADRALALLRASPSLTTLDLTGGAPELHAVFRPLVKAATEAGVEVIDRCNLTVLTEPGQEDLAEFLAANKVRVVASLPCYSAKNVNLQRGSGVFDRSVAGLRKLNELGYGREGTGLHLDLVYNPLGAFLPPPQAALEEKYREELMEHFGIEFNGLFTISNMPIKRFADFLHRRGELEEYMGLLVRTFNPAAVQGLMCRNHLSVRWDGALFDCDFNQQLGMGMGSQDDGPYAPDREDFSGISIFDVESVDQLMRHPVVLASHCFGCTAGMGSSCQGTTA</sequence>
<dbReference type="Pfam" id="PF12345">
    <property type="entry name" value="DUF3641"/>
    <property type="match status" value="1"/>
</dbReference>
<dbReference type="GO" id="GO:0003824">
    <property type="term" value="F:catalytic activity"/>
    <property type="evidence" value="ECO:0007669"/>
    <property type="project" value="InterPro"/>
</dbReference>
<evidence type="ECO:0000256" key="1">
    <source>
        <dbReference type="ARBA" id="ARBA00022691"/>
    </source>
</evidence>
<dbReference type="GO" id="GO:0046872">
    <property type="term" value="F:metal ion binding"/>
    <property type="evidence" value="ECO:0007669"/>
    <property type="project" value="UniProtKB-KW"/>
</dbReference>
<gene>
    <name evidence="7" type="ORF">HAKA00212_LOCUS21200</name>
</gene>
<keyword evidence="4" id="KW-0411">Iron-sulfur</keyword>
<evidence type="ECO:0000256" key="4">
    <source>
        <dbReference type="ARBA" id="ARBA00023014"/>
    </source>
</evidence>
<accession>A0A6V1UUT3</accession>
<evidence type="ECO:0000313" key="7">
    <source>
        <dbReference type="EMBL" id="CAE0642344.1"/>
    </source>
</evidence>
<keyword evidence="1" id="KW-0949">S-adenosyl-L-methionine</keyword>
<evidence type="ECO:0000256" key="3">
    <source>
        <dbReference type="ARBA" id="ARBA00023004"/>
    </source>
</evidence>
<organism evidence="7">
    <name type="scientific">Heterosigma akashiwo</name>
    <name type="common">Chromophytic alga</name>
    <name type="synonym">Heterosigma carterae</name>
    <dbReference type="NCBI Taxonomy" id="2829"/>
    <lineage>
        <taxon>Eukaryota</taxon>
        <taxon>Sar</taxon>
        <taxon>Stramenopiles</taxon>
        <taxon>Ochrophyta</taxon>
        <taxon>Raphidophyceae</taxon>
        <taxon>Chattonellales</taxon>
        <taxon>Chattonellaceae</taxon>
        <taxon>Heterosigma</taxon>
    </lineage>
</organism>